<evidence type="ECO:0000313" key="4">
    <source>
        <dbReference type="EMBL" id="MBP2349941.1"/>
    </source>
</evidence>
<protein>
    <submittedName>
        <fullName evidence="4">Uncharacterized protein</fullName>
    </submittedName>
</protein>
<dbReference type="Proteomes" id="UP000755585">
    <property type="component" value="Unassembled WGS sequence"/>
</dbReference>
<proteinExistence type="predicted"/>
<evidence type="ECO:0000313" key="5">
    <source>
        <dbReference type="Proteomes" id="UP000755585"/>
    </source>
</evidence>
<dbReference type="EMBL" id="JAGINT010000001">
    <property type="protein sequence ID" value="MBP2349941.1"/>
    <property type="molecule type" value="Genomic_DNA"/>
</dbReference>
<keyword evidence="2" id="KW-0472">Membrane</keyword>
<reference evidence="4 5" key="1">
    <citation type="submission" date="2021-03" db="EMBL/GenBank/DDBJ databases">
        <title>Sequencing the genomes of 1000 actinobacteria strains.</title>
        <authorList>
            <person name="Klenk H.-P."/>
        </authorList>
    </citation>
    <scope>NUCLEOTIDE SEQUENCE [LARGE SCALE GENOMIC DNA]</scope>
    <source>
        <strain evidence="4 5">DSM 18824</strain>
    </source>
</reference>
<feature type="compositionally biased region" description="Low complexity" evidence="1">
    <location>
        <begin position="283"/>
        <end position="308"/>
    </location>
</feature>
<keyword evidence="5" id="KW-1185">Reference proteome</keyword>
<dbReference type="SUPFAM" id="SSF63829">
    <property type="entry name" value="Calcium-dependent phosphotriesterase"/>
    <property type="match status" value="1"/>
</dbReference>
<feature type="chain" id="PRO_5046076852" evidence="3">
    <location>
        <begin position="20"/>
        <end position="396"/>
    </location>
</feature>
<evidence type="ECO:0000256" key="2">
    <source>
        <dbReference type="SAM" id="Phobius"/>
    </source>
</evidence>
<feature type="transmembrane region" description="Helical" evidence="2">
    <location>
        <begin position="314"/>
        <end position="333"/>
    </location>
</feature>
<comment type="caution">
    <text evidence="4">The sequence shown here is derived from an EMBL/GenBank/DDBJ whole genome shotgun (WGS) entry which is preliminary data.</text>
</comment>
<accession>A0ABS4UE73</accession>
<organism evidence="4 5">
    <name type="scientific">Kribbella aluminosa</name>
    <dbReference type="NCBI Taxonomy" id="416017"/>
    <lineage>
        <taxon>Bacteria</taxon>
        <taxon>Bacillati</taxon>
        <taxon>Actinomycetota</taxon>
        <taxon>Actinomycetes</taxon>
        <taxon>Propionibacteriales</taxon>
        <taxon>Kribbellaceae</taxon>
        <taxon>Kribbella</taxon>
    </lineage>
</organism>
<feature type="signal peptide" evidence="3">
    <location>
        <begin position="1"/>
        <end position="19"/>
    </location>
</feature>
<keyword evidence="2" id="KW-0812">Transmembrane</keyword>
<keyword evidence="2" id="KW-1133">Transmembrane helix</keyword>
<feature type="compositionally biased region" description="Basic and acidic residues" evidence="1">
    <location>
        <begin position="338"/>
        <end position="349"/>
    </location>
</feature>
<keyword evidence="3" id="KW-0732">Signal</keyword>
<sequence>MRQLRIALALLGATLFALAGTALPTASATGTADPAAKKLFSINDDRIKHPTGLVKSSKHQGTYWAVSSSGSTGRVFALDATGKVQAVFRFGANVSDVEALGIDRNGTLYIADIGDSKLSRAQIEIYTIPEPASLQDATNVKYHQYDFKYPDGPHDAEALLIEPQTSQLYVVTKSSKGAGTIYSAPPAPTRQGTNDLTKLASAPTGVITDGTFLPDGQRVVLRTSTDLATVAWGDNPNAIARATALPGEGGSIALGATDGTVVFGADGTSPGIYELAVPAKATTGTKTPGASATPKPASTTDNSSSDTSGKSHNLRWIIIGAALFALIITVFTFPPGRRERRDRQAENDRLTGQAPTHPAPPPAFLTANSRRPSARDGGCFTPAVTSGFRRRSRWPG</sequence>
<evidence type="ECO:0000256" key="1">
    <source>
        <dbReference type="SAM" id="MobiDB-lite"/>
    </source>
</evidence>
<feature type="region of interest" description="Disordered" evidence="1">
    <location>
        <begin position="338"/>
        <end position="396"/>
    </location>
</feature>
<gene>
    <name evidence="4" type="ORF">JOF29_001024</name>
</gene>
<name>A0ABS4UE73_9ACTN</name>
<dbReference type="RefSeq" id="WP_209693063.1">
    <property type="nucleotide sequence ID" value="NZ_JAGINT010000001.1"/>
</dbReference>
<evidence type="ECO:0000256" key="3">
    <source>
        <dbReference type="SAM" id="SignalP"/>
    </source>
</evidence>
<feature type="region of interest" description="Disordered" evidence="1">
    <location>
        <begin position="283"/>
        <end position="310"/>
    </location>
</feature>